<dbReference type="NCBIfam" id="TIGR01573">
    <property type="entry name" value="cas2"/>
    <property type="match status" value="1"/>
</dbReference>
<organism evidence="8 9">
    <name type="scientific">Candidatus Doudnabacteria bacterium RIFCSPHIGHO2_01_FULL_49_9</name>
    <dbReference type="NCBI Taxonomy" id="1817827"/>
    <lineage>
        <taxon>Bacteria</taxon>
        <taxon>Candidatus Doudnaibacteriota</taxon>
    </lineage>
</organism>
<dbReference type="EMBL" id="MFEN01000019">
    <property type="protein sequence ID" value="OGE84289.1"/>
    <property type="molecule type" value="Genomic_DNA"/>
</dbReference>
<name>A0A1F5P2Y0_9BACT</name>
<keyword evidence="5" id="KW-0460">Magnesium</keyword>
<evidence type="ECO:0000259" key="7">
    <source>
        <dbReference type="Pfam" id="PF20803"/>
    </source>
</evidence>
<dbReference type="Gene3D" id="3.30.70.2650">
    <property type="match status" value="1"/>
</dbReference>
<protein>
    <submittedName>
        <fullName evidence="8">CRISPR-associated endonuclease Cas2</fullName>
    </submittedName>
</protein>
<evidence type="ECO:0000256" key="5">
    <source>
        <dbReference type="ARBA" id="ARBA00022842"/>
    </source>
</evidence>
<dbReference type="GO" id="GO:0004521">
    <property type="term" value="F:RNA endonuclease activity"/>
    <property type="evidence" value="ECO:0007669"/>
    <property type="project" value="InterPro"/>
</dbReference>
<dbReference type="InterPro" id="IPR021127">
    <property type="entry name" value="CRISPR_associated_Cas2"/>
</dbReference>
<reference evidence="8 9" key="1">
    <citation type="journal article" date="2016" name="Nat. Commun.">
        <title>Thousands of microbial genomes shed light on interconnected biogeochemical processes in an aquifer system.</title>
        <authorList>
            <person name="Anantharaman K."/>
            <person name="Brown C.T."/>
            <person name="Hug L.A."/>
            <person name="Sharon I."/>
            <person name="Castelle C.J."/>
            <person name="Probst A.J."/>
            <person name="Thomas B.C."/>
            <person name="Singh A."/>
            <person name="Wilkins M.J."/>
            <person name="Karaoz U."/>
            <person name="Brodie E.L."/>
            <person name="Williams K.H."/>
            <person name="Hubbard S.S."/>
            <person name="Banfield J.F."/>
        </authorList>
    </citation>
    <scope>NUCLEOTIDE SEQUENCE [LARGE SCALE GENOMIC DNA]</scope>
</reference>
<gene>
    <name evidence="8" type="ORF">A2846_01995</name>
</gene>
<evidence type="ECO:0000256" key="6">
    <source>
        <dbReference type="ARBA" id="ARBA00023118"/>
    </source>
</evidence>
<comment type="caution">
    <text evidence="8">The sequence shown here is derived from an EMBL/GenBank/DDBJ whole genome shotgun (WGS) entry which is preliminary data.</text>
</comment>
<evidence type="ECO:0000256" key="1">
    <source>
        <dbReference type="ARBA" id="ARBA00022722"/>
    </source>
</evidence>
<evidence type="ECO:0000256" key="2">
    <source>
        <dbReference type="ARBA" id="ARBA00022723"/>
    </source>
</evidence>
<dbReference type="Pfam" id="PF20803">
    <property type="entry name" value="PaaX_M"/>
    <property type="match status" value="1"/>
</dbReference>
<sequence length="187" mass="22180">MKRNKPKNNLPPNYSLGNAILDLLLDIGENSILFEDPLKRLWRASRGIPAPKRWRYNRAMAYLARSEEITLTTEKNHVFVELTRKGKLRALMTRLDQDFKKPQTWDGKWRVIMWDIPENSKQQRNRIRALVKDLGFYQLQKSVFVTPFPLPASAVQYLRESELLQYIRFIRADKFDNDSALKRNFKL</sequence>
<accession>A0A1F5P2Y0</accession>
<keyword evidence="3 8" id="KW-0255">Endonuclease</keyword>
<dbReference type="SUPFAM" id="SSF143430">
    <property type="entry name" value="TTP0101/SSO1404-like"/>
    <property type="match status" value="1"/>
</dbReference>
<dbReference type="Proteomes" id="UP000176339">
    <property type="component" value="Unassembled WGS sequence"/>
</dbReference>
<dbReference type="GO" id="GO:0043571">
    <property type="term" value="P:maintenance of CRISPR repeat elements"/>
    <property type="evidence" value="ECO:0007669"/>
    <property type="project" value="InterPro"/>
</dbReference>
<evidence type="ECO:0000313" key="9">
    <source>
        <dbReference type="Proteomes" id="UP000176339"/>
    </source>
</evidence>
<keyword evidence="2" id="KW-0479">Metal-binding</keyword>
<feature type="domain" description="Transcriptional repressor PaaX-like central Cas2-like" evidence="7">
    <location>
        <begin position="103"/>
        <end position="177"/>
    </location>
</feature>
<dbReference type="AlphaFoldDB" id="A0A1F5P2Y0"/>
<dbReference type="InterPro" id="IPR048846">
    <property type="entry name" value="PaaX-like_central"/>
</dbReference>
<evidence type="ECO:0000313" key="8">
    <source>
        <dbReference type="EMBL" id="OGE84289.1"/>
    </source>
</evidence>
<evidence type="ECO:0000256" key="4">
    <source>
        <dbReference type="ARBA" id="ARBA00022801"/>
    </source>
</evidence>
<keyword evidence="1" id="KW-0540">Nuclease</keyword>
<keyword evidence="4" id="KW-0378">Hydrolase</keyword>
<keyword evidence="6" id="KW-0051">Antiviral defense</keyword>
<proteinExistence type="predicted"/>
<evidence type="ECO:0000256" key="3">
    <source>
        <dbReference type="ARBA" id="ARBA00022759"/>
    </source>
</evidence>